<reference evidence="1" key="1">
    <citation type="submission" date="2023-07" db="EMBL/GenBank/DDBJ databases">
        <authorList>
            <consortium name="CYATHOMIX"/>
        </authorList>
    </citation>
    <scope>NUCLEOTIDE SEQUENCE</scope>
    <source>
        <strain evidence="1">N/A</strain>
    </source>
</reference>
<gene>
    <name evidence="1" type="ORF">CYNAS_LOCUS9606</name>
</gene>
<keyword evidence="2" id="KW-1185">Reference proteome</keyword>
<accession>A0AA36GT26</accession>
<dbReference type="AlphaFoldDB" id="A0AA36GT26"/>
<proteinExistence type="predicted"/>
<name>A0AA36GT26_CYLNA</name>
<dbReference type="EMBL" id="CATQJL010000223">
    <property type="protein sequence ID" value="CAJ0597623.1"/>
    <property type="molecule type" value="Genomic_DNA"/>
</dbReference>
<comment type="caution">
    <text evidence="1">The sequence shown here is derived from an EMBL/GenBank/DDBJ whole genome shotgun (WGS) entry which is preliminary data.</text>
</comment>
<evidence type="ECO:0000313" key="2">
    <source>
        <dbReference type="Proteomes" id="UP001176961"/>
    </source>
</evidence>
<organism evidence="1 2">
    <name type="scientific">Cylicocyclus nassatus</name>
    <name type="common">Nematode worm</name>
    <dbReference type="NCBI Taxonomy" id="53992"/>
    <lineage>
        <taxon>Eukaryota</taxon>
        <taxon>Metazoa</taxon>
        <taxon>Ecdysozoa</taxon>
        <taxon>Nematoda</taxon>
        <taxon>Chromadorea</taxon>
        <taxon>Rhabditida</taxon>
        <taxon>Rhabditina</taxon>
        <taxon>Rhabditomorpha</taxon>
        <taxon>Strongyloidea</taxon>
        <taxon>Strongylidae</taxon>
        <taxon>Cylicocyclus</taxon>
    </lineage>
</organism>
<protein>
    <submittedName>
        <fullName evidence="1">Uncharacterized protein</fullName>
    </submittedName>
</protein>
<sequence>MSVEYFKKRSTILLVASFQYFHEISMQVEAISTEKSVNHYTVRESSQHTRLDFHASGSCIDTGIRVTYPNCMYTSPIGKLLSHKTLINKRTTILLVESSQHTRLDFHASGSCINKGIRGICMTWSKFLSEAV</sequence>
<dbReference type="Proteomes" id="UP001176961">
    <property type="component" value="Unassembled WGS sequence"/>
</dbReference>
<evidence type="ECO:0000313" key="1">
    <source>
        <dbReference type="EMBL" id="CAJ0597623.1"/>
    </source>
</evidence>